<accession>A0A7C4LJ36</accession>
<proteinExistence type="predicted"/>
<evidence type="ECO:0000256" key="1">
    <source>
        <dbReference type="ARBA" id="ARBA00022729"/>
    </source>
</evidence>
<dbReference type="AlphaFoldDB" id="A0A7C4LJ36"/>
<keyword evidence="1" id="KW-0732">Signal</keyword>
<dbReference type="PANTHER" id="PTHR33619:SF3">
    <property type="entry name" value="POLYSACCHARIDE EXPORT PROTEIN GFCE-RELATED"/>
    <property type="match status" value="1"/>
</dbReference>
<name>A0A7C4LJ36_9PLAN</name>
<dbReference type="PANTHER" id="PTHR33619">
    <property type="entry name" value="POLYSACCHARIDE EXPORT PROTEIN GFCE-RELATED"/>
    <property type="match status" value="1"/>
</dbReference>
<gene>
    <name evidence="3" type="ORF">ENS64_01400</name>
</gene>
<dbReference type="InterPro" id="IPR049712">
    <property type="entry name" value="Poly_export"/>
</dbReference>
<evidence type="ECO:0000313" key="3">
    <source>
        <dbReference type="EMBL" id="HGT37915.1"/>
    </source>
</evidence>
<dbReference type="Gene3D" id="3.30.1950.10">
    <property type="entry name" value="wza like domain"/>
    <property type="match status" value="2"/>
</dbReference>
<dbReference type="InterPro" id="IPR003715">
    <property type="entry name" value="Poly_export_N"/>
</dbReference>
<feature type="domain" description="Polysaccharide export protein N-terminal" evidence="2">
    <location>
        <begin position="95"/>
        <end position="143"/>
    </location>
</feature>
<protein>
    <recommendedName>
        <fullName evidence="2">Polysaccharide export protein N-terminal domain-containing protein</fullName>
    </recommendedName>
</protein>
<reference evidence="3" key="1">
    <citation type="journal article" date="2020" name="mSystems">
        <title>Genome- and Community-Level Interaction Insights into Carbon Utilization and Element Cycling Functions of Hydrothermarchaeota in Hydrothermal Sediment.</title>
        <authorList>
            <person name="Zhou Z."/>
            <person name="Liu Y."/>
            <person name="Xu W."/>
            <person name="Pan J."/>
            <person name="Luo Z.H."/>
            <person name="Li M."/>
        </authorList>
    </citation>
    <scope>NUCLEOTIDE SEQUENCE [LARGE SCALE GENOMIC DNA]</scope>
    <source>
        <strain evidence="3">SpSt-508</strain>
    </source>
</reference>
<dbReference type="Pfam" id="PF02563">
    <property type="entry name" value="Poly_export"/>
    <property type="match status" value="1"/>
</dbReference>
<sequence length="286" mass="30860">MPIDVGVDAETNPLQFNAELQIELGFKLLSGSYLVGADGTVDLGPAYGKVLVANLTTQQAAAAVREHLEQKIGLRAPELLVTLDDVETPQPIAGEHLVRPDGRISLGIYGEVFVAGMTLPEVKLAVEEHLKEFIQDPQVAVDVLAYNSKMFYIIVDGGGFGEQVIRLPYTGNETVLDAIAQIQGLSEVSSKRIWIARPAPSGIGVSQILEVAWEDITALGQTATNYQVLPGDRIYIQADQWISADNLVAKIVSPFERILGFTLLGVGTVQRIHFFNAFQAFGGGGF</sequence>
<dbReference type="GO" id="GO:0015159">
    <property type="term" value="F:polysaccharide transmembrane transporter activity"/>
    <property type="evidence" value="ECO:0007669"/>
    <property type="project" value="InterPro"/>
</dbReference>
<organism evidence="3">
    <name type="scientific">Schlesneria paludicola</name>
    <dbReference type="NCBI Taxonomy" id="360056"/>
    <lineage>
        <taxon>Bacteria</taxon>
        <taxon>Pseudomonadati</taxon>
        <taxon>Planctomycetota</taxon>
        <taxon>Planctomycetia</taxon>
        <taxon>Planctomycetales</taxon>
        <taxon>Planctomycetaceae</taxon>
        <taxon>Schlesneria</taxon>
    </lineage>
</organism>
<evidence type="ECO:0000259" key="2">
    <source>
        <dbReference type="Pfam" id="PF02563"/>
    </source>
</evidence>
<dbReference type="EMBL" id="DSVQ01000003">
    <property type="protein sequence ID" value="HGT37915.1"/>
    <property type="molecule type" value="Genomic_DNA"/>
</dbReference>
<comment type="caution">
    <text evidence="3">The sequence shown here is derived from an EMBL/GenBank/DDBJ whole genome shotgun (WGS) entry which is preliminary data.</text>
</comment>